<proteinExistence type="predicted"/>
<evidence type="ECO:0000313" key="2">
    <source>
        <dbReference type="Proteomes" id="UP001642360"/>
    </source>
</evidence>
<gene>
    <name evidence="1" type="ORF">ILEXP_LOCUS35514</name>
</gene>
<evidence type="ECO:0000313" key="1">
    <source>
        <dbReference type="EMBL" id="CAK9166303.1"/>
    </source>
</evidence>
<keyword evidence="2" id="KW-1185">Reference proteome</keyword>
<sequence>MMKKMAACMRFGSLDWNLKVHKYELYAHWFLPKHGLLSPHADGMWQYHLCTFTLLRVVLAQEAGKVWLKKFTYGGDMRTMMQFIRWLNPGKFGKNFLPLKLSLFEAVSWQKIIKMCQLFLL</sequence>
<protein>
    <submittedName>
        <fullName evidence="1">Uncharacterized protein</fullName>
    </submittedName>
</protein>
<dbReference type="AlphaFoldDB" id="A0ABC8TG98"/>
<reference evidence="1 2" key="1">
    <citation type="submission" date="2024-02" db="EMBL/GenBank/DDBJ databases">
        <authorList>
            <person name="Vignale AGUSTIN F."/>
            <person name="Sosa J E."/>
            <person name="Modenutti C."/>
        </authorList>
    </citation>
    <scope>NUCLEOTIDE SEQUENCE [LARGE SCALE GENOMIC DNA]</scope>
</reference>
<organism evidence="1 2">
    <name type="scientific">Ilex paraguariensis</name>
    <name type="common">yerba mate</name>
    <dbReference type="NCBI Taxonomy" id="185542"/>
    <lineage>
        <taxon>Eukaryota</taxon>
        <taxon>Viridiplantae</taxon>
        <taxon>Streptophyta</taxon>
        <taxon>Embryophyta</taxon>
        <taxon>Tracheophyta</taxon>
        <taxon>Spermatophyta</taxon>
        <taxon>Magnoliopsida</taxon>
        <taxon>eudicotyledons</taxon>
        <taxon>Gunneridae</taxon>
        <taxon>Pentapetalae</taxon>
        <taxon>asterids</taxon>
        <taxon>campanulids</taxon>
        <taxon>Aquifoliales</taxon>
        <taxon>Aquifoliaceae</taxon>
        <taxon>Ilex</taxon>
    </lineage>
</organism>
<dbReference type="EMBL" id="CAUOFW020004580">
    <property type="protein sequence ID" value="CAK9166303.1"/>
    <property type="molecule type" value="Genomic_DNA"/>
</dbReference>
<accession>A0ABC8TG98</accession>
<name>A0ABC8TG98_9AQUA</name>
<comment type="caution">
    <text evidence="1">The sequence shown here is derived from an EMBL/GenBank/DDBJ whole genome shotgun (WGS) entry which is preliminary data.</text>
</comment>
<dbReference type="Proteomes" id="UP001642360">
    <property type="component" value="Unassembled WGS sequence"/>
</dbReference>